<name>A0A6A4HMX9_9AGAR</name>
<proteinExistence type="predicted"/>
<gene>
    <name evidence="2" type="ORF">BT96DRAFT_36650</name>
</gene>
<feature type="chain" id="PRO_5025589063" evidence="1">
    <location>
        <begin position="19"/>
        <end position="115"/>
    </location>
</feature>
<evidence type="ECO:0000313" key="3">
    <source>
        <dbReference type="Proteomes" id="UP000799118"/>
    </source>
</evidence>
<keyword evidence="3" id="KW-1185">Reference proteome</keyword>
<protein>
    <submittedName>
        <fullName evidence="2">Uncharacterized protein</fullName>
    </submittedName>
</protein>
<sequence length="115" mass="12231">MQLKLVSFLIATAIVASASPILLPTSGGLVERGYTSWGNSTQKLFNPLKSNPHSQCEDDDVLCLDWKAAGLLEVEDDLGVDAGVDNVLDVNVKTRSLLGLDLRVRASRPGLLGAV</sequence>
<organism evidence="2 3">
    <name type="scientific">Gymnopus androsaceus JB14</name>
    <dbReference type="NCBI Taxonomy" id="1447944"/>
    <lineage>
        <taxon>Eukaryota</taxon>
        <taxon>Fungi</taxon>
        <taxon>Dikarya</taxon>
        <taxon>Basidiomycota</taxon>
        <taxon>Agaricomycotina</taxon>
        <taxon>Agaricomycetes</taxon>
        <taxon>Agaricomycetidae</taxon>
        <taxon>Agaricales</taxon>
        <taxon>Marasmiineae</taxon>
        <taxon>Omphalotaceae</taxon>
        <taxon>Gymnopus</taxon>
    </lineage>
</organism>
<reference evidence="2" key="1">
    <citation type="journal article" date="2019" name="Environ. Microbiol.">
        <title>Fungal ecological strategies reflected in gene transcription - a case study of two litter decomposers.</title>
        <authorList>
            <person name="Barbi F."/>
            <person name="Kohler A."/>
            <person name="Barry K."/>
            <person name="Baskaran P."/>
            <person name="Daum C."/>
            <person name="Fauchery L."/>
            <person name="Ihrmark K."/>
            <person name="Kuo A."/>
            <person name="LaButti K."/>
            <person name="Lipzen A."/>
            <person name="Morin E."/>
            <person name="Grigoriev I.V."/>
            <person name="Henrissat B."/>
            <person name="Lindahl B."/>
            <person name="Martin F."/>
        </authorList>
    </citation>
    <scope>NUCLEOTIDE SEQUENCE</scope>
    <source>
        <strain evidence="2">JB14</strain>
    </source>
</reference>
<evidence type="ECO:0000256" key="1">
    <source>
        <dbReference type="SAM" id="SignalP"/>
    </source>
</evidence>
<dbReference type="AlphaFoldDB" id="A0A6A4HMX9"/>
<feature type="signal peptide" evidence="1">
    <location>
        <begin position="1"/>
        <end position="18"/>
    </location>
</feature>
<accession>A0A6A4HMX9</accession>
<dbReference type="EMBL" id="ML769484">
    <property type="protein sequence ID" value="KAE9398367.1"/>
    <property type="molecule type" value="Genomic_DNA"/>
</dbReference>
<dbReference type="Proteomes" id="UP000799118">
    <property type="component" value="Unassembled WGS sequence"/>
</dbReference>
<evidence type="ECO:0000313" key="2">
    <source>
        <dbReference type="EMBL" id="KAE9398367.1"/>
    </source>
</evidence>
<keyword evidence="1" id="KW-0732">Signal</keyword>